<dbReference type="InterPro" id="IPR027417">
    <property type="entry name" value="P-loop_NTPase"/>
</dbReference>
<dbReference type="InterPro" id="IPR004435">
    <property type="entry name" value="MobB_dom"/>
</dbReference>
<dbReference type="PANTHER" id="PTHR40072">
    <property type="entry name" value="MOLYBDOPTERIN-GUANINE DINUCLEOTIDE BIOSYNTHESIS ADAPTER PROTEIN-RELATED"/>
    <property type="match status" value="1"/>
</dbReference>
<protein>
    <submittedName>
        <fullName evidence="2">Molybdopterin-guanine dinucleotide biosynthesis protein B</fullName>
    </submittedName>
</protein>
<dbReference type="Proteomes" id="UP000440125">
    <property type="component" value="Unassembled WGS sequence"/>
</dbReference>
<dbReference type="EMBL" id="WFIY01000004">
    <property type="protein sequence ID" value="MUM64725.1"/>
    <property type="molecule type" value="Genomic_DNA"/>
</dbReference>
<sequence length="164" mass="18783">MACVFQIVGKKDSGKTTTILEVIKELKRKRKDLIIAVVKHSHHVIDDENKDTFKFKKEGADLVIFHSNDCALFFDCKDFDYLSLFPADIILIEGFKDLNLGDKFEIRSPEEAKEIAENISKKAEGCISYPNIEINGEKAQKSLLTFFLYTIMKKYGIKEIRIAD</sequence>
<reference evidence="2 3" key="1">
    <citation type="submission" date="2019-10" db="EMBL/GenBank/DDBJ databases">
        <title>Genome Sequences from Six Type Strain Members of the Archaeal Family Sulfolobaceae: Acidianus ambivalens, Acidianus infernus, Metallosphaera prunae, Stygiolobus azoricus, Sulfolobus metallicus, and Sulfurisphaera ohwakuensis.</title>
        <authorList>
            <person name="Counts J.A."/>
            <person name="Kelly R.M."/>
        </authorList>
    </citation>
    <scope>NUCLEOTIDE SEQUENCE [LARGE SCALE GENOMIC DNA]</scope>
    <source>
        <strain evidence="2 3">DSM 3191</strain>
    </source>
</reference>
<evidence type="ECO:0000313" key="3">
    <source>
        <dbReference type="Proteomes" id="UP000440125"/>
    </source>
</evidence>
<evidence type="ECO:0000259" key="1">
    <source>
        <dbReference type="Pfam" id="PF03205"/>
    </source>
</evidence>
<proteinExistence type="predicted"/>
<dbReference type="PANTHER" id="PTHR40072:SF1">
    <property type="entry name" value="MOLYBDOPTERIN-GUANINE DINUCLEOTIDE BIOSYNTHESIS ADAPTER PROTEIN"/>
    <property type="match status" value="1"/>
</dbReference>
<comment type="caution">
    <text evidence="2">The sequence shown here is derived from an EMBL/GenBank/DDBJ whole genome shotgun (WGS) entry which is preliminary data.</text>
</comment>
<keyword evidence="3" id="KW-1185">Reference proteome</keyword>
<organism evidence="2 3">
    <name type="scientific">Acidianus infernus</name>
    <dbReference type="NCBI Taxonomy" id="12915"/>
    <lineage>
        <taxon>Archaea</taxon>
        <taxon>Thermoproteota</taxon>
        <taxon>Thermoprotei</taxon>
        <taxon>Sulfolobales</taxon>
        <taxon>Sulfolobaceae</taxon>
        <taxon>Acidianus</taxon>
    </lineage>
</organism>
<name>A0A6A9QEL1_ACIIN</name>
<dbReference type="NCBIfam" id="TIGR00176">
    <property type="entry name" value="mobB"/>
    <property type="match status" value="1"/>
</dbReference>
<dbReference type="Gene3D" id="3.40.50.300">
    <property type="entry name" value="P-loop containing nucleotide triphosphate hydrolases"/>
    <property type="match status" value="1"/>
</dbReference>
<dbReference type="SUPFAM" id="SSF52540">
    <property type="entry name" value="P-loop containing nucleoside triphosphate hydrolases"/>
    <property type="match status" value="1"/>
</dbReference>
<dbReference type="AlphaFoldDB" id="A0A6A9QEL1"/>
<dbReference type="OrthoDB" id="9014at2157"/>
<feature type="domain" description="Molybdopterin-guanine dinucleotide biosynthesis protein B (MobB)" evidence="1">
    <location>
        <begin position="4"/>
        <end position="114"/>
    </location>
</feature>
<dbReference type="InterPro" id="IPR052539">
    <property type="entry name" value="MGD_biosynthesis_adapter"/>
</dbReference>
<evidence type="ECO:0000313" key="2">
    <source>
        <dbReference type="EMBL" id="MUM64725.1"/>
    </source>
</evidence>
<accession>A0A6A9QEL1</accession>
<gene>
    <name evidence="2" type="primary">mobB</name>
    <name evidence="2" type="ORF">D1867_05595</name>
</gene>
<dbReference type="GO" id="GO:0006777">
    <property type="term" value="P:Mo-molybdopterin cofactor biosynthetic process"/>
    <property type="evidence" value="ECO:0007669"/>
    <property type="project" value="InterPro"/>
</dbReference>
<dbReference type="GO" id="GO:0005525">
    <property type="term" value="F:GTP binding"/>
    <property type="evidence" value="ECO:0007669"/>
    <property type="project" value="InterPro"/>
</dbReference>
<dbReference type="Pfam" id="PF03205">
    <property type="entry name" value="MobB"/>
    <property type="match status" value="1"/>
</dbReference>
<dbReference type="RefSeq" id="WP_155863134.1">
    <property type="nucleotide sequence ID" value="NZ_WFIY01000004.1"/>
</dbReference>